<comment type="caution">
    <text evidence="2">The sequence shown here is derived from an EMBL/GenBank/DDBJ whole genome shotgun (WGS) entry which is preliminary data.</text>
</comment>
<accession>A0A4Y8D7Q0</accession>
<evidence type="ECO:0000313" key="2">
    <source>
        <dbReference type="EMBL" id="TEY73118.1"/>
    </source>
</evidence>
<evidence type="ECO:0000313" key="3">
    <source>
        <dbReference type="Proteomes" id="UP000297299"/>
    </source>
</evidence>
<feature type="region of interest" description="Disordered" evidence="1">
    <location>
        <begin position="51"/>
        <end position="71"/>
    </location>
</feature>
<keyword evidence="3" id="KW-1185">Reference proteome</keyword>
<dbReference type="Proteomes" id="UP000297299">
    <property type="component" value="Unassembled WGS sequence"/>
</dbReference>
<name>A0A4Y8D7Q0_9HELO</name>
<dbReference type="EMBL" id="PHWZ01000083">
    <property type="protein sequence ID" value="TEY73118.1"/>
    <property type="molecule type" value="Genomic_DNA"/>
</dbReference>
<evidence type="ECO:0000256" key="1">
    <source>
        <dbReference type="SAM" id="MobiDB-lite"/>
    </source>
</evidence>
<sequence>MFKVPKKSRLTALKMKAAERQIVLSYASTSNIVQTTIVYDGIQAINATDTVSPKNSHRGHRATALQVQTWK</sequence>
<gene>
    <name evidence="2" type="ORF">BOTCAL_0083g00310</name>
</gene>
<protein>
    <submittedName>
        <fullName evidence="2">Uncharacterized protein</fullName>
    </submittedName>
</protein>
<organism evidence="2 3">
    <name type="scientific">Botryotinia calthae</name>
    <dbReference type="NCBI Taxonomy" id="38488"/>
    <lineage>
        <taxon>Eukaryota</taxon>
        <taxon>Fungi</taxon>
        <taxon>Dikarya</taxon>
        <taxon>Ascomycota</taxon>
        <taxon>Pezizomycotina</taxon>
        <taxon>Leotiomycetes</taxon>
        <taxon>Helotiales</taxon>
        <taxon>Sclerotiniaceae</taxon>
        <taxon>Botryotinia</taxon>
    </lineage>
</organism>
<reference evidence="2 3" key="1">
    <citation type="submission" date="2017-11" db="EMBL/GenBank/DDBJ databases">
        <title>Comparative genomics of Botrytis spp.</title>
        <authorList>
            <person name="Valero-Jimenez C.A."/>
            <person name="Tapia P."/>
            <person name="Veloso J."/>
            <person name="Silva-Moreno E."/>
            <person name="Staats M."/>
            <person name="Valdes J.H."/>
            <person name="Van Kan J.A.L."/>
        </authorList>
    </citation>
    <scope>NUCLEOTIDE SEQUENCE [LARGE SCALE GENOMIC DNA]</scope>
    <source>
        <strain evidence="2 3">MUCL2830</strain>
    </source>
</reference>
<dbReference type="AlphaFoldDB" id="A0A4Y8D7Q0"/>
<proteinExistence type="predicted"/>